<feature type="domain" description="Protein kinase" evidence="11">
    <location>
        <begin position="227"/>
        <end position="667"/>
    </location>
</feature>
<keyword evidence="3" id="KW-0808">Transferase</keyword>
<feature type="compositionally biased region" description="Polar residues" evidence="10">
    <location>
        <begin position="17"/>
        <end position="30"/>
    </location>
</feature>
<dbReference type="SMART" id="SM00220">
    <property type="entry name" value="S_TKc"/>
    <property type="match status" value="1"/>
</dbReference>
<dbReference type="OrthoDB" id="2649at2759"/>
<evidence type="ECO:0000259" key="11">
    <source>
        <dbReference type="PROSITE" id="PS50011"/>
    </source>
</evidence>
<comment type="catalytic activity">
    <reaction evidence="7">
        <text>L-threonyl-[protein] + ATP = O-phospho-L-threonyl-[protein] + ADP + H(+)</text>
        <dbReference type="Rhea" id="RHEA:46608"/>
        <dbReference type="Rhea" id="RHEA-COMP:11060"/>
        <dbReference type="Rhea" id="RHEA-COMP:11605"/>
        <dbReference type="ChEBI" id="CHEBI:15378"/>
        <dbReference type="ChEBI" id="CHEBI:30013"/>
        <dbReference type="ChEBI" id="CHEBI:30616"/>
        <dbReference type="ChEBI" id="CHEBI:61977"/>
        <dbReference type="ChEBI" id="CHEBI:456216"/>
        <dbReference type="EC" id="2.7.11.1"/>
    </reaction>
</comment>
<evidence type="ECO:0000256" key="5">
    <source>
        <dbReference type="ARBA" id="ARBA00022777"/>
    </source>
</evidence>
<reference evidence="12 13" key="1">
    <citation type="submission" date="2020-10" db="EMBL/GenBank/DDBJ databases">
        <title>Plant Genome Project.</title>
        <authorList>
            <person name="Zhang R.-G."/>
        </authorList>
    </citation>
    <scope>NUCLEOTIDE SEQUENCE [LARGE SCALE GENOMIC DNA]</scope>
    <source>
        <strain evidence="12">FAFU-HL-1</strain>
        <tissue evidence="12">Leaf</tissue>
    </source>
</reference>
<keyword evidence="4 9" id="KW-0547">Nucleotide-binding</keyword>
<feature type="compositionally biased region" description="Basic residues" evidence="10">
    <location>
        <begin position="486"/>
        <end position="495"/>
    </location>
</feature>
<dbReference type="Gene3D" id="3.30.200.20">
    <property type="entry name" value="Phosphorylase Kinase, domain 1"/>
    <property type="match status" value="1"/>
</dbReference>
<dbReference type="EMBL" id="JADGMS010000009">
    <property type="protein sequence ID" value="KAF9676287.1"/>
    <property type="molecule type" value="Genomic_DNA"/>
</dbReference>
<evidence type="ECO:0000256" key="2">
    <source>
        <dbReference type="ARBA" id="ARBA00022527"/>
    </source>
</evidence>
<feature type="binding site" evidence="9">
    <location>
        <position position="256"/>
    </location>
    <ligand>
        <name>ATP</name>
        <dbReference type="ChEBI" id="CHEBI:30616"/>
    </ligand>
</feature>
<evidence type="ECO:0000256" key="6">
    <source>
        <dbReference type="ARBA" id="ARBA00022840"/>
    </source>
</evidence>
<dbReference type="SUPFAM" id="SSF56112">
    <property type="entry name" value="Protein kinase-like (PK-like)"/>
    <property type="match status" value="1"/>
</dbReference>
<dbReference type="InterPro" id="IPR011009">
    <property type="entry name" value="Kinase-like_dom_sf"/>
</dbReference>
<evidence type="ECO:0000256" key="9">
    <source>
        <dbReference type="PROSITE-ProRule" id="PRU10141"/>
    </source>
</evidence>
<dbReference type="GO" id="GO:0004674">
    <property type="term" value="F:protein serine/threonine kinase activity"/>
    <property type="evidence" value="ECO:0007669"/>
    <property type="project" value="UniProtKB-KW"/>
</dbReference>
<dbReference type="GO" id="GO:0050684">
    <property type="term" value="P:regulation of mRNA processing"/>
    <property type="evidence" value="ECO:0007669"/>
    <property type="project" value="TreeGrafter"/>
</dbReference>
<evidence type="ECO:0000256" key="4">
    <source>
        <dbReference type="ARBA" id="ARBA00022741"/>
    </source>
</evidence>
<proteinExistence type="predicted"/>
<dbReference type="Gene3D" id="1.10.510.10">
    <property type="entry name" value="Transferase(Phosphotransferase) domain 1"/>
    <property type="match status" value="1"/>
</dbReference>
<comment type="catalytic activity">
    <reaction evidence="8">
        <text>L-seryl-[protein] + ATP = O-phospho-L-seryl-[protein] + ADP + H(+)</text>
        <dbReference type="Rhea" id="RHEA:17989"/>
        <dbReference type="Rhea" id="RHEA-COMP:9863"/>
        <dbReference type="Rhea" id="RHEA-COMP:11604"/>
        <dbReference type="ChEBI" id="CHEBI:15378"/>
        <dbReference type="ChEBI" id="CHEBI:29999"/>
        <dbReference type="ChEBI" id="CHEBI:30616"/>
        <dbReference type="ChEBI" id="CHEBI:83421"/>
        <dbReference type="ChEBI" id="CHEBI:456216"/>
        <dbReference type="EC" id="2.7.11.1"/>
    </reaction>
</comment>
<feature type="compositionally biased region" description="Basic residues" evidence="10">
    <location>
        <begin position="412"/>
        <end position="423"/>
    </location>
</feature>
<feature type="region of interest" description="Disordered" evidence="10">
    <location>
        <begin position="93"/>
        <end position="118"/>
    </location>
</feature>
<evidence type="ECO:0000256" key="8">
    <source>
        <dbReference type="ARBA" id="ARBA00048679"/>
    </source>
</evidence>
<dbReference type="Proteomes" id="UP000657918">
    <property type="component" value="Unassembled WGS sequence"/>
</dbReference>
<evidence type="ECO:0000256" key="10">
    <source>
        <dbReference type="SAM" id="MobiDB-lite"/>
    </source>
</evidence>
<keyword evidence="5" id="KW-0418">Kinase</keyword>
<evidence type="ECO:0000313" key="13">
    <source>
        <dbReference type="Proteomes" id="UP000657918"/>
    </source>
</evidence>
<protein>
    <recommendedName>
        <fullName evidence="1">non-specific serine/threonine protein kinase</fullName>
        <ecNumber evidence="1">2.7.11.1</ecNumber>
    </recommendedName>
</protein>
<evidence type="ECO:0000256" key="3">
    <source>
        <dbReference type="ARBA" id="ARBA00022679"/>
    </source>
</evidence>
<keyword evidence="13" id="KW-1185">Reference proteome</keyword>
<dbReference type="GO" id="GO:0000245">
    <property type="term" value="P:spliceosomal complex assembly"/>
    <property type="evidence" value="ECO:0007669"/>
    <property type="project" value="TreeGrafter"/>
</dbReference>
<dbReference type="PROSITE" id="PS00108">
    <property type="entry name" value="PROTEIN_KINASE_ST"/>
    <property type="match status" value="1"/>
</dbReference>
<dbReference type="Pfam" id="PF00069">
    <property type="entry name" value="Pkinase"/>
    <property type="match status" value="2"/>
</dbReference>
<dbReference type="PROSITE" id="PS50011">
    <property type="entry name" value="PROTEIN_KINASE_DOM"/>
    <property type="match status" value="1"/>
</dbReference>
<dbReference type="InterPro" id="IPR000719">
    <property type="entry name" value="Prot_kinase_dom"/>
</dbReference>
<keyword evidence="2" id="KW-0723">Serine/threonine-protein kinase</keyword>
<organism evidence="12 13">
    <name type="scientific">Salix dunnii</name>
    <dbReference type="NCBI Taxonomy" id="1413687"/>
    <lineage>
        <taxon>Eukaryota</taxon>
        <taxon>Viridiplantae</taxon>
        <taxon>Streptophyta</taxon>
        <taxon>Embryophyta</taxon>
        <taxon>Tracheophyta</taxon>
        <taxon>Spermatophyta</taxon>
        <taxon>Magnoliopsida</taxon>
        <taxon>eudicotyledons</taxon>
        <taxon>Gunneridae</taxon>
        <taxon>Pentapetalae</taxon>
        <taxon>rosids</taxon>
        <taxon>fabids</taxon>
        <taxon>Malpighiales</taxon>
        <taxon>Salicaceae</taxon>
        <taxon>Saliceae</taxon>
        <taxon>Salix</taxon>
    </lineage>
</organism>
<feature type="region of interest" description="Disordered" evidence="10">
    <location>
        <begin position="395"/>
        <end position="495"/>
    </location>
</feature>
<dbReference type="EC" id="2.7.11.1" evidence="1"/>
<accession>A0A835JU77</accession>
<name>A0A835JU77_9ROSI</name>
<sequence length="730" mass="82470">MTTQGLLLRSASSNRRMQPLLTETTGSKTVPTGERREKSLARTKKQSFGEVAGGTAAVCCCCPCTVINLLFLTVYKVPACLFKKAKIRHRLRKKKQKERSLLSPPGGGSREEELQSEKKAAEVVEKGKCCDHHDHNHDEETEAADLETQMWDQFHSTGFWRSPSQRDVGFFELDSDRLDLYLERKEDRKAVRTEESDYTSEDEGTEDYRRGGYHAVRIGDTFKNGRYVVQRKLGWGHFSTVWLAWDTQGSRYVALKVQKSAQHYTEAAMDEIKILKQIAEGDSDDKMCVVKLLDHFKHPGPNGQHVCMVFEYLGDNLLTLIKYSDYRGVPLHMAKEICFHILAGLDYLHRQLSIIHTDLKPENVLLLSMIDPSKDPRKSGAPLILPTSKNKIVAESSSSKEIKSLNGDLTRNQKKKIQKKAKKAVQSCAQKEASLENDADPKPISPEDSNVDAKSNEDPVGETSNGSVIRDDSANTGGQKDACQAKRGRRGSRSTRQKLLDAAELKCKLVDFGNACWTHKQFTSDIQTRQYRSPEVLLGSKYSTPVDLWSFACICFELATGDVLFDPHSGDNYDRDEDHLALMMELLGMMPRKVALGGRYSRDFFNRFGDLRHIRRLRFWPLTKVLMEKYDFSEQDANDLNNFLVPLLDFVPEKRPTAAQCLNHPWITAGPRLLEPSMPSFNHEAKDRVISVTEKGEREAMEAGVGNIVIDGASKQSKELQPMENPLTYT</sequence>
<evidence type="ECO:0000313" key="12">
    <source>
        <dbReference type="EMBL" id="KAF9676287.1"/>
    </source>
</evidence>
<dbReference type="FunFam" id="1.10.510.10:FF:000339">
    <property type="entry name" value="Serine/threonine-protein kinase SRPK-like protein"/>
    <property type="match status" value="1"/>
</dbReference>
<evidence type="ECO:0000256" key="1">
    <source>
        <dbReference type="ARBA" id="ARBA00012513"/>
    </source>
</evidence>
<dbReference type="PANTHER" id="PTHR47634">
    <property type="entry name" value="PROTEIN KINASE DOMAIN-CONTAINING PROTEIN-RELATED"/>
    <property type="match status" value="1"/>
</dbReference>
<feature type="compositionally biased region" description="Basic and acidic residues" evidence="10">
    <location>
        <begin position="109"/>
        <end position="118"/>
    </location>
</feature>
<feature type="region of interest" description="Disordered" evidence="10">
    <location>
        <begin position="17"/>
        <end position="46"/>
    </location>
</feature>
<dbReference type="PANTHER" id="PTHR47634:SF9">
    <property type="entry name" value="PROTEIN KINASE DOMAIN-CONTAINING PROTEIN-RELATED"/>
    <property type="match status" value="1"/>
</dbReference>
<evidence type="ECO:0000256" key="7">
    <source>
        <dbReference type="ARBA" id="ARBA00047899"/>
    </source>
</evidence>
<dbReference type="AlphaFoldDB" id="A0A835JU77"/>
<dbReference type="CDD" id="cd14136">
    <property type="entry name" value="STKc_SRPK"/>
    <property type="match status" value="1"/>
</dbReference>
<dbReference type="GO" id="GO:0005524">
    <property type="term" value="F:ATP binding"/>
    <property type="evidence" value="ECO:0007669"/>
    <property type="project" value="UniProtKB-UniRule"/>
</dbReference>
<dbReference type="InterPro" id="IPR008271">
    <property type="entry name" value="Ser/Thr_kinase_AS"/>
</dbReference>
<dbReference type="FunFam" id="3.30.200.20:FF:000076">
    <property type="entry name" value="CMGC/SRPK protein kinase"/>
    <property type="match status" value="1"/>
</dbReference>
<dbReference type="InterPro" id="IPR051334">
    <property type="entry name" value="SRPK"/>
</dbReference>
<comment type="caution">
    <text evidence="12">The sequence shown here is derived from an EMBL/GenBank/DDBJ whole genome shotgun (WGS) entry which is preliminary data.</text>
</comment>
<keyword evidence="6 9" id="KW-0067">ATP-binding</keyword>
<dbReference type="InterPro" id="IPR017441">
    <property type="entry name" value="Protein_kinase_ATP_BS"/>
</dbReference>
<gene>
    <name evidence="12" type="ORF">SADUNF_Sadunf09G0123200</name>
</gene>
<dbReference type="PROSITE" id="PS00107">
    <property type="entry name" value="PROTEIN_KINASE_ATP"/>
    <property type="match status" value="1"/>
</dbReference>